<feature type="domain" description="Protein kinase" evidence="17">
    <location>
        <begin position="572"/>
        <end position="831"/>
    </location>
</feature>
<keyword evidence="12" id="KW-0325">Glycoprotein</keyword>
<organism evidence="19 20">
    <name type="scientific">Ciona intestinalis</name>
    <name type="common">Transparent sea squirt</name>
    <name type="synonym">Ascidia intestinalis</name>
    <dbReference type="NCBI Taxonomy" id="7719"/>
    <lineage>
        <taxon>Eukaryota</taxon>
        <taxon>Metazoa</taxon>
        <taxon>Chordata</taxon>
        <taxon>Tunicata</taxon>
        <taxon>Ascidiacea</taxon>
        <taxon>Phlebobranchia</taxon>
        <taxon>Cionidae</taxon>
        <taxon>Ciona</taxon>
    </lineage>
</organism>
<dbReference type="Gene3D" id="1.10.510.10">
    <property type="entry name" value="Transferase(Phosphotransferase) domain 1"/>
    <property type="match status" value="1"/>
</dbReference>
<dbReference type="FunFam" id="1.10.510.10:FF:000053">
    <property type="entry name" value="Epithelial discoidin domain-containing receptor 1"/>
    <property type="match status" value="1"/>
</dbReference>
<dbReference type="FunFam" id="2.60.120.260:FF:000007">
    <property type="entry name" value="Discoidin domain receptor tyrosine kinase 1"/>
    <property type="match status" value="1"/>
</dbReference>
<evidence type="ECO:0000313" key="20">
    <source>
        <dbReference type="Proteomes" id="UP000008144"/>
    </source>
</evidence>
<dbReference type="CDD" id="cd00057">
    <property type="entry name" value="FA58C"/>
    <property type="match status" value="1"/>
</dbReference>
<evidence type="ECO:0000256" key="5">
    <source>
        <dbReference type="ARBA" id="ARBA00022741"/>
    </source>
</evidence>
<dbReference type="PROSITE" id="PS50011">
    <property type="entry name" value="PROTEIN_KINASE_DOM"/>
    <property type="match status" value="1"/>
</dbReference>
<keyword evidence="8 16" id="KW-0472">Membrane</keyword>
<dbReference type="GeneTree" id="ENSGT00940000169525"/>
<keyword evidence="9" id="KW-0418">Kinase</keyword>
<dbReference type="InterPro" id="IPR001245">
    <property type="entry name" value="Ser-Thr/Tyr_kinase_cat_dom"/>
</dbReference>
<dbReference type="GO" id="GO:0005518">
    <property type="term" value="F:collagen binding"/>
    <property type="evidence" value="ECO:0000318"/>
    <property type="project" value="GO_Central"/>
</dbReference>
<dbReference type="PROSITE" id="PS00109">
    <property type="entry name" value="PROTEIN_KINASE_TYR"/>
    <property type="match status" value="1"/>
</dbReference>
<dbReference type="GO" id="GO:0043235">
    <property type="term" value="C:receptor complex"/>
    <property type="evidence" value="ECO:0000318"/>
    <property type="project" value="GO_Central"/>
</dbReference>
<name>F6RMP9_CIOIN</name>
<dbReference type="Gene3D" id="3.30.200.20">
    <property type="entry name" value="Phosphorylase Kinase, domain 1"/>
    <property type="match status" value="1"/>
</dbReference>
<dbReference type="GO" id="GO:0005886">
    <property type="term" value="C:plasma membrane"/>
    <property type="evidence" value="ECO:0000318"/>
    <property type="project" value="GO_Central"/>
</dbReference>
<dbReference type="GO" id="GO:0038062">
    <property type="term" value="F:protein tyrosine kinase collagen receptor activity"/>
    <property type="evidence" value="ECO:0000318"/>
    <property type="project" value="GO_Central"/>
</dbReference>
<evidence type="ECO:0000313" key="19">
    <source>
        <dbReference type="Ensembl" id="ENSCINP00000023911.2"/>
    </source>
</evidence>
<keyword evidence="6 15" id="KW-0067">ATP-binding</keyword>
<dbReference type="InterPro" id="IPR000421">
    <property type="entry name" value="FA58C"/>
</dbReference>
<evidence type="ECO:0000256" key="13">
    <source>
        <dbReference type="ARBA" id="ARBA00051243"/>
    </source>
</evidence>
<evidence type="ECO:0000256" key="14">
    <source>
        <dbReference type="ARBA" id="ARBA00061639"/>
    </source>
</evidence>
<dbReference type="SMART" id="SM00231">
    <property type="entry name" value="FA58C"/>
    <property type="match status" value="1"/>
</dbReference>
<reference evidence="19" key="4">
    <citation type="submission" date="2025-09" db="UniProtKB">
        <authorList>
            <consortium name="Ensembl"/>
        </authorList>
    </citation>
    <scope>IDENTIFICATION</scope>
</reference>
<evidence type="ECO:0000256" key="6">
    <source>
        <dbReference type="ARBA" id="ARBA00022840"/>
    </source>
</evidence>
<evidence type="ECO:0000256" key="3">
    <source>
        <dbReference type="ARBA" id="ARBA00022692"/>
    </source>
</evidence>
<keyword evidence="5 15" id="KW-0547">Nucleotide-binding</keyword>
<keyword evidence="10" id="KW-1015">Disulfide bond</keyword>
<comment type="catalytic activity">
    <reaction evidence="13">
        <text>L-tyrosyl-[protein] + ATP = O-phospho-L-tyrosyl-[protein] + ADP + H(+)</text>
        <dbReference type="Rhea" id="RHEA:10596"/>
        <dbReference type="Rhea" id="RHEA-COMP:10136"/>
        <dbReference type="Rhea" id="RHEA-COMP:20101"/>
        <dbReference type="ChEBI" id="CHEBI:15378"/>
        <dbReference type="ChEBI" id="CHEBI:30616"/>
        <dbReference type="ChEBI" id="CHEBI:46858"/>
        <dbReference type="ChEBI" id="CHEBI:61978"/>
        <dbReference type="ChEBI" id="CHEBI:456216"/>
        <dbReference type="EC" id="2.7.10.1"/>
    </reaction>
</comment>
<keyword evidence="2" id="KW-1003">Cell membrane</keyword>
<evidence type="ECO:0000259" key="17">
    <source>
        <dbReference type="PROSITE" id="PS50011"/>
    </source>
</evidence>
<dbReference type="PANTHER" id="PTHR24416">
    <property type="entry name" value="TYROSINE-PROTEIN KINASE RECEPTOR"/>
    <property type="match status" value="1"/>
</dbReference>
<keyword evidence="20" id="KW-1185">Reference proteome</keyword>
<dbReference type="EMBL" id="EAAA01002989">
    <property type="status" value="NOT_ANNOTATED_CDS"/>
    <property type="molecule type" value="Genomic_DNA"/>
</dbReference>
<evidence type="ECO:0000256" key="9">
    <source>
        <dbReference type="ARBA" id="ARBA00023137"/>
    </source>
</evidence>
<dbReference type="AlphaFoldDB" id="F6RMP9"/>
<dbReference type="Gene3D" id="2.60.120.1190">
    <property type="match status" value="1"/>
</dbReference>
<dbReference type="GO" id="GO:0051897">
    <property type="term" value="P:positive regulation of phosphatidylinositol 3-kinase/protein kinase B signal transduction"/>
    <property type="evidence" value="ECO:0000318"/>
    <property type="project" value="GO_Central"/>
</dbReference>
<keyword evidence="11" id="KW-0675">Receptor</keyword>
<evidence type="ECO:0000256" key="7">
    <source>
        <dbReference type="ARBA" id="ARBA00022989"/>
    </source>
</evidence>
<dbReference type="GO" id="GO:0010976">
    <property type="term" value="P:positive regulation of neuron projection development"/>
    <property type="evidence" value="ECO:0000318"/>
    <property type="project" value="GO_Central"/>
</dbReference>
<dbReference type="PROSITE" id="PS01286">
    <property type="entry name" value="FA58C_2"/>
    <property type="match status" value="1"/>
</dbReference>
<sequence>LSFSTVAHIIELVHSNQLIELITLCRHALGMQSKRIRDSFLTSSTFHAPGTKGQYARLERDEGDGAWCPSGYIQPDTIDQYLQIDLPEPNFITNVATQGRYARGLGREYTSSYMLNYSRDGETWFQWSNYQGVKKLQGNADTNTVKRQMLNPGVAAASHVRIIPVSTRTMSVCLRLELYGCHWASGLVSYDIPAPMDSIAGQTNTRNTKYSDDTYDGTISTNWFRNGLGQLTDGVIGGNDLSQVGWSRSKSNDVTMTFRFADVRNFTRMRNYPTQLKLYRLFTSVKVSFSLNGKTFPSTANARSLAYEVPKDAFDRTARFVDVPLRNSIARYVRASFRIGDEYLLVSEVEFDNTTYNFKHIVTLILTFPDVLPPSDAFRYPDEDVSNEPTVTPTVSNNLPVIIGSLLGVIGLLVFIVLGLCYRQHRLRKKMVRYLFIFYVGPENIYSRVGEDGTTPLRYSYSRTSDNCGRSDHMVTLEPISRQSSSTGAGVVCSHNILSCTREVTRLLNQPDVTMNTPNSSHYAESSIFLPSLEAQIGNTSCIHHIFQFADEMMSLMSLHGDKPPEFPREKLEVVEQLGEGQFGEVQLCELDEPVLVAVKVLRADATSNAKEDFLKEVRVMSQMQDPNIVHLIAVCTNDEPYAMITEYMENGDLNQYLRSCAVFSNEVLINMCVQIASGMRYLSSHKFVHRDLATRNCLVDSNHSIRIADFGMSRNMYQSDYYRIQGRAVLPIRWMSWECVLMGKFSSASDAWAFGVTLWEIFSFCKLQPHNSLTDQQVIENMHHVFKRTGEEVHLQRPKRCPATLFNLIRQCWKRQPEDRPTFEQLHGYL</sequence>
<feature type="binding site" evidence="15">
    <location>
        <position position="600"/>
    </location>
    <ligand>
        <name>ATP</name>
        <dbReference type="ChEBI" id="CHEBI:30616"/>
    </ligand>
</feature>
<dbReference type="EMBL" id="EAAA01002990">
    <property type="status" value="NOT_ANNOTATED_CDS"/>
    <property type="molecule type" value="Genomic_DNA"/>
</dbReference>
<dbReference type="SUPFAM" id="SSF56112">
    <property type="entry name" value="Protein kinase-like (PK-like)"/>
    <property type="match status" value="1"/>
</dbReference>
<keyword evidence="9" id="KW-0829">Tyrosine-protein kinase</keyword>
<dbReference type="Gene3D" id="2.60.120.260">
    <property type="entry name" value="Galactose-binding domain-like"/>
    <property type="match status" value="1"/>
</dbReference>
<dbReference type="InterPro" id="IPR050122">
    <property type="entry name" value="RTK"/>
</dbReference>
<feature type="transmembrane region" description="Helical" evidence="16">
    <location>
        <begin position="399"/>
        <end position="422"/>
    </location>
</feature>
<evidence type="ECO:0000259" key="18">
    <source>
        <dbReference type="PROSITE" id="PS50022"/>
    </source>
</evidence>
<protein>
    <recommendedName>
        <fullName evidence="21">Discoidin domain-containing receptor 2</fullName>
    </recommendedName>
</protein>
<evidence type="ECO:0000256" key="12">
    <source>
        <dbReference type="ARBA" id="ARBA00023180"/>
    </source>
</evidence>
<dbReference type="GO" id="GO:0005524">
    <property type="term" value="F:ATP binding"/>
    <property type="evidence" value="ECO:0007669"/>
    <property type="project" value="UniProtKB-UniRule"/>
</dbReference>
<evidence type="ECO:0000256" key="11">
    <source>
        <dbReference type="ARBA" id="ARBA00023170"/>
    </source>
</evidence>
<reference evidence="19" key="2">
    <citation type="journal article" date="2008" name="Genome Biol.">
        <title>Improved genome assembly and evidence-based global gene model set for the chordate Ciona intestinalis: new insight into intron and operon populations.</title>
        <authorList>
            <person name="Satou Y."/>
            <person name="Mineta K."/>
            <person name="Ogasawara M."/>
            <person name="Sasakura Y."/>
            <person name="Shoguchi E."/>
            <person name="Ueno K."/>
            <person name="Yamada L."/>
            <person name="Matsumoto J."/>
            <person name="Wasserscheid J."/>
            <person name="Dewar K."/>
            <person name="Wiley G.B."/>
            <person name="Macmil S.L."/>
            <person name="Roe B.A."/>
            <person name="Zeller R.W."/>
            <person name="Hastings K.E."/>
            <person name="Lemaire P."/>
            <person name="Lindquist E."/>
            <person name="Endo T."/>
            <person name="Hotta K."/>
            <person name="Inaba K."/>
        </authorList>
    </citation>
    <scope>NUCLEOTIDE SEQUENCE [LARGE SCALE GENOMIC DNA]</scope>
    <source>
        <strain evidence="19">wild type</strain>
    </source>
</reference>
<accession>F6RMP9</accession>
<comment type="subcellular location">
    <subcellularLocation>
        <location evidence="1">Cell membrane</location>
        <topology evidence="1">Single-pass type I membrane protein</topology>
    </subcellularLocation>
</comment>
<dbReference type="PROSITE" id="PS01285">
    <property type="entry name" value="FA58C_1"/>
    <property type="match status" value="1"/>
</dbReference>
<dbReference type="Pfam" id="PF21114">
    <property type="entry name" value="DDR1-2_DS-like"/>
    <property type="match status" value="1"/>
</dbReference>
<evidence type="ECO:0000256" key="2">
    <source>
        <dbReference type="ARBA" id="ARBA00022475"/>
    </source>
</evidence>
<keyword evidence="3 16" id="KW-0812">Transmembrane</keyword>
<dbReference type="InterPro" id="IPR020635">
    <property type="entry name" value="Tyr_kinase_cat_dom"/>
</dbReference>
<dbReference type="CDD" id="cd05051">
    <property type="entry name" value="PTKc_DDR"/>
    <property type="match status" value="1"/>
</dbReference>
<evidence type="ECO:0008006" key="21">
    <source>
        <dbReference type="Google" id="ProtNLM"/>
    </source>
</evidence>
<keyword evidence="4" id="KW-0732">Signal</keyword>
<dbReference type="InParanoid" id="F6RMP9"/>
<dbReference type="Pfam" id="PF07714">
    <property type="entry name" value="PK_Tyr_Ser-Thr"/>
    <property type="match status" value="1"/>
</dbReference>
<dbReference type="PANTHER" id="PTHR24416:SF634">
    <property type="entry name" value="DISCOIDIN DOMAIN-CONTAINING RECEPTOR TYROSINE KINASE B"/>
    <property type="match status" value="1"/>
</dbReference>
<keyword evidence="9" id="KW-0808">Transferase</keyword>
<dbReference type="Proteomes" id="UP000008144">
    <property type="component" value="Chromosome 9"/>
</dbReference>
<dbReference type="SMART" id="SM00219">
    <property type="entry name" value="TyrKc"/>
    <property type="match status" value="1"/>
</dbReference>
<dbReference type="PROSITE" id="PS00107">
    <property type="entry name" value="PROTEIN_KINASE_ATP"/>
    <property type="match status" value="1"/>
</dbReference>
<feature type="domain" description="F5/8 type C" evidence="18">
    <location>
        <begin position="25"/>
        <end position="181"/>
    </location>
</feature>
<evidence type="ECO:0000256" key="8">
    <source>
        <dbReference type="ARBA" id="ARBA00023136"/>
    </source>
</evidence>
<proteinExistence type="inferred from homology"/>
<reference evidence="20" key="1">
    <citation type="journal article" date="2002" name="Science">
        <title>The draft genome of Ciona intestinalis: insights into chordate and vertebrate origins.</title>
        <authorList>
            <person name="Dehal P."/>
            <person name="Satou Y."/>
            <person name="Campbell R.K."/>
            <person name="Chapman J."/>
            <person name="Degnan B."/>
            <person name="De Tomaso A."/>
            <person name="Davidson B."/>
            <person name="Di Gregorio A."/>
            <person name="Gelpke M."/>
            <person name="Goodstein D.M."/>
            <person name="Harafuji N."/>
            <person name="Hastings K.E."/>
            <person name="Ho I."/>
            <person name="Hotta K."/>
            <person name="Huang W."/>
            <person name="Kawashima T."/>
            <person name="Lemaire P."/>
            <person name="Martinez D."/>
            <person name="Meinertzhagen I.A."/>
            <person name="Necula S."/>
            <person name="Nonaka M."/>
            <person name="Putnam N."/>
            <person name="Rash S."/>
            <person name="Saiga H."/>
            <person name="Satake M."/>
            <person name="Terry A."/>
            <person name="Yamada L."/>
            <person name="Wang H.G."/>
            <person name="Awazu S."/>
            <person name="Azumi K."/>
            <person name="Boore J."/>
            <person name="Branno M."/>
            <person name="Chin-Bow S."/>
            <person name="DeSantis R."/>
            <person name="Doyle S."/>
            <person name="Francino P."/>
            <person name="Keys D.N."/>
            <person name="Haga S."/>
            <person name="Hayashi H."/>
            <person name="Hino K."/>
            <person name="Imai K.S."/>
            <person name="Inaba K."/>
            <person name="Kano S."/>
            <person name="Kobayashi K."/>
            <person name="Kobayashi M."/>
            <person name="Lee B.I."/>
            <person name="Makabe K.W."/>
            <person name="Manohar C."/>
            <person name="Matassi G."/>
            <person name="Medina M."/>
            <person name="Mochizuki Y."/>
            <person name="Mount S."/>
            <person name="Morishita T."/>
            <person name="Miura S."/>
            <person name="Nakayama A."/>
            <person name="Nishizaka S."/>
            <person name="Nomoto H."/>
            <person name="Ohta F."/>
            <person name="Oishi K."/>
            <person name="Rigoutsos I."/>
            <person name="Sano M."/>
            <person name="Sasaki A."/>
            <person name="Sasakura Y."/>
            <person name="Shoguchi E."/>
            <person name="Shin-i T."/>
            <person name="Spagnuolo A."/>
            <person name="Stainier D."/>
            <person name="Suzuki M.M."/>
            <person name="Tassy O."/>
            <person name="Takatori N."/>
            <person name="Tokuoka M."/>
            <person name="Yagi K."/>
            <person name="Yoshizaki F."/>
            <person name="Wada S."/>
            <person name="Zhang C."/>
            <person name="Hyatt P.D."/>
            <person name="Larimer F."/>
            <person name="Detter C."/>
            <person name="Doggett N."/>
            <person name="Glavina T."/>
            <person name="Hawkins T."/>
            <person name="Richardson P."/>
            <person name="Lucas S."/>
            <person name="Kohara Y."/>
            <person name="Levine M."/>
            <person name="Satoh N."/>
            <person name="Rokhsar D.S."/>
        </authorList>
    </citation>
    <scope>NUCLEOTIDE SEQUENCE [LARGE SCALE GENOMIC DNA]</scope>
</reference>
<dbReference type="Pfam" id="PF00754">
    <property type="entry name" value="F5_F8_type_C"/>
    <property type="match status" value="1"/>
</dbReference>
<evidence type="ECO:0000256" key="15">
    <source>
        <dbReference type="PROSITE-ProRule" id="PRU10141"/>
    </source>
</evidence>
<dbReference type="InterPro" id="IPR011009">
    <property type="entry name" value="Kinase-like_dom_sf"/>
</dbReference>
<keyword evidence="7 16" id="KW-1133">Transmembrane helix</keyword>
<comment type="similarity">
    <text evidence="14">Belongs to the protein kinase superfamily. Tyr protein kinase family. Insulin receptor subfamily.</text>
</comment>
<evidence type="ECO:0000256" key="4">
    <source>
        <dbReference type="ARBA" id="ARBA00022729"/>
    </source>
</evidence>
<dbReference type="InterPro" id="IPR000719">
    <property type="entry name" value="Prot_kinase_dom"/>
</dbReference>
<dbReference type="Ensembl" id="ENSCINT00000024157.2">
    <property type="protein sequence ID" value="ENSCINP00000023911.2"/>
    <property type="gene ID" value="ENSCING00000006493.3"/>
</dbReference>
<evidence type="ECO:0000256" key="1">
    <source>
        <dbReference type="ARBA" id="ARBA00004251"/>
    </source>
</evidence>
<dbReference type="InterPro" id="IPR048525">
    <property type="entry name" value="DDR1-2_DS-like"/>
</dbReference>
<evidence type="ECO:0000256" key="10">
    <source>
        <dbReference type="ARBA" id="ARBA00023157"/>
    </source>
</evidence>
<reference evidence="19" key="3">
    <citation type="submission" date="2025-08" db="UniProtKB">
        <authorList>
            <consortium name="Ensembl"/>
        </authorList>
    </citation>
    <scope>IDENTIFICATION</scope>
</reference>
<dbReference type="InterPro" id="IPR008979">
    <property type="entry name" value="Galactose-bd-like_sf"/>
</dbReference>
<dbReference type="PRINTS" id="PR00109">
    <property type="entry name" value="TYRKINASE"/>
</dbReference>
<dbReference type="InterPro" id="IPR008266">
    <property type="entry name" value="Tyr_kinase_AS"/>
</dbReference>
<dbReference type="SUPFAM" id="SSF49785">
    <property type="entry name" value="Galactose-binding domain-like"/>
    <property type="match status" value="1"/>
</dbReference>
<evidence type="ECO:0000256" key="16">
    <source>
        <dbReference type="SAM" id="Phobius"/>
    </source>
</evidence>
<dbReference type="PROSITE" id="PS50022">
    <property type="entry name" value="FA58C_3"/>
    <property type="match status" value="1"/>
</dbReference>
<dbReference type="GO" id="GO:0007169">
    <property type="term" value="P:cell surface receptor protein tyrosine kinase signaling pathway"/>
    <property type="evidence" value="ECO:0000318"/>
    <property type="project" value="GO_Central"/>
</dbReference>
<dbReference type="HOGENOM" id="CLU_008873_2_0_1"/>
<dbReference type="OMA" id="RDAEYQE"/>
<dbReference type="InterPro" id="IPR017441">
    <property type="entry name" value="Protein_kinase_ATP_BS"/>
</dbReference>